<proteinExistence type="predicted"/>
<dbReference type="EMBL" id="JAUSRR010000004">
    <property type="protein sequence ID" value="MDP9923763.1"/>
    <property type="molecule type" value="Genomic_DNA"/>
</dbReference>
<reference evidence="2" key="1">
    <citation type="submission" date="2023-07" db="EMBL/GenBank/DDBJ databases">
        <title>Sorghum-associated microbial communities from plants grown in Nebraska, USA.</title>
        <authorList>
            <person name="Schachtman D."/>
        </authorList>
    </citation>
    <scope>NUCLEOTIDE SEQUENCE</scope>
    <source>
        <strain evidence="2">DS2795</strain>
    </source>
</reference>
<evidence type="ECO:0000313" key="2">
    <source>
        <dbReference type="EMBL" id="MDP9923763.1"/>
    </source>
</evidence>
<dbReference type="RefSeq" id="WP_143599039.1">
    <property type="nucleotide sequence ID" value="NZ_JAUSRQ010000003.1"/>
</dbReference>
<evidence type="ECO:0000256" key="1">
    <source>
        <dbReference type="SAM" id="MobiDB-lite"/>
    </source>
</evidence>
<protein>
    <submittedName>
        <fullName evidence="2">Uncharacterized protein</fullName>
    </submittedName>
</protein>
<feature type="region of interest" description="Disordered" evidence="1">
    <location>
        <begin position="1"/>
        <end position="22"/>
    </location>
</feature>
<comment type="caution">
    <text evidence="2">The sequence shown here is derived from an EMBL/GenBank/DDBJ whole genome shotgun (WGS) entry which is preliminary data.</text>
</comment>
<gene>
    <name evidence="2" type="ORF">J2W25_002786</name>
</gene>
<evidence type="ECO:0000313" key="3">
    <source>
        <dbReference type="Proteomes" id="UP001244295"/>
    </source>
</evidence>
<name>A0AAW8DW84_9BURK</name>
<dbReference type="AlphaFoldDB" id="A0AAW8DW84"/>
<sequence length="86" mass="9655">MHTDAPGYATTRHGRAPAPGPSFGNPFLRCRCGLAGLERIHRRPWMKFLPGLRFYRCSSCGKPQLAPKRAVRDAVIAHRSAQQNER</sequence>
<organism evidence="2 3">
    <name type="scientific">Variovorax boronicumulans</name>
    <dbReference type="NCBI Taxonomy" id="436515"/>
    <lineage>
        <taxon>Bacteria</taxon>
        <taxon>Pseudomonadati</taxon>
        <taxon>Pseudomonadota</taxon>
        <taxon>Betaproteobacteria</taxon>
        <taxon>Burkholderiales</taxon>
        <taxon>Comamonadaceae</taxon>
        <taxon>Variovorax</taxon>
    </lineage>
</organism>
<accession>A0AAW8DW84</accession>
<dbReference type="Proteomes" id="UP001244295">
    <property type="component" value="Unassembled WGS sequence"/>
</dbReference>